<name>A0A345VM87_9STRE</name>
<evidence type="ECO:0000313" key="5">
    <source>
        <dbReference type="EMBL" id="AXJ13839.1"/>
    </source>
</evidence>
<dbReference type="AlphaFoldDB" id="A0A345VM87"/>
<dbReference type="EMBL" id="CP022601">
    <property type="protein sequence ID" value="AXJ13839.1"/>
    <property type="molecule type" value="Genomic_DNA"/>
</dbReference>
<dbReference type="GO" id="GO:0031469">
    <property type="term" value="C:bacterial microcompartment"/>
    <property type="evidence" value="ECO:0007669"/>
    <property type="project" value="UniProtKB-SubCell"/>
</dbReference>
<protein>
    <submittedName>
        <fullName evidence="5">Propanediol utilization protein PduA</fullName>
    </submittedName>
</protein>
<evidence type="ECO:0000313" key="6">
    <source>
        <dbReference type="Proteomes" id="UP000255411"/>
    </source>
</evidence>
<evidence type="ECO:0000256" key="2">
    <source>
        <dbReference type="ARBA" id="ARBA00024446"/>
    </source>
</evidence>
<comment type="similarity">
    <text evidence="3">Belongs to the bacterial microcompartments protein family.</text>
</comment>
<dbReference type="SUPFAM" id="SSF143414">
    <property type="entry name" value="CcmK-like"/>
    <property type="match status" value="1"/>
</dbReference>
<dbReference type="Pfam" id="PF00936">
    <property type="entry name" value="BMC"/>
    <property type="match status" value="1"/>
</dbReference>
<keyword evidence="2" id="KW-1283">Bacterial microcompartment</keyword>
<dbReference type="InterPro" id="IPR044872">
    <property type="entry name" value="CcmK/CsoS1_BMC"/>
</dbReference>
<gene>
    <name evidence="5" type="primary">pduA_3</name>
    <name evidence="5" type="ORF">Sp14A_19520</name>
</gene>
<comment type="subcellular location">
    <subcellularLocation>
        <location evidence="1">Bacterial microcompartment</location>
    </subcellularLocation>
</comment>
<dbReference type="Gene3D" id="3.30.70.1710">
    <property type="match status" value="1"/>
</dbReference>
<proteinExistence type="inferred from homology"/>
<dbReference type="Proteomes" id="UP000255411">
    <property type="component" value="Chromosome"/>
</dbReference>
<dbReference type="RefSeq" id="WP_115130815.1">
    <property type="nucleotide sequence ID" value="NZ_CP022601.1"/>
</dbReference>
<dbReference type="PROSITE" id="PS51930">
    <property type="entry name" value="BMC_2"/>
    <property type="match status" value="1"/>
</dbReference>
<dbReference type="InterPro" id="IPR000249">
    <property type="entry name" value="BMC_dom"/>
</dbReference>
<dbReference type="PANTHER" id="PTHR33941:SF11">
    <property type="entry name" value="BACTERIAL MICROCOMPARTMENT SHELL PROTEIN PDUJ"/>
    <property type="match status" value="1"/>
</dbReference>
<accession>A0A345VM87</accession>
<organism evidence="5 6">
    <name type="scientific">Streptococcus pluranimalium</name>
    <dbReference type="NCBI Taxonomy" id="82348"/>
    <lineage>
        <taxon>Bacteria</taxon>
        <taxon>Bacillati</taxon>
        <taxon>Bacillota</taxon>
        <taxon>Bacilli</taxon>
        <taxon>Lactobacillales</taxon>
        <taxon>Streptococcaceae</taxon>
        <taxon>Streptococcus</taxon>
    </lineage>
</organism>
<sequence>MTKNALGMIEVKGLLGSIIAADIALKTANVHLVNNDTIRGGLTSIELFGDVGAIKESVRAAKESIMETGCYISSNVIANLDPQVEKMILESIEKKDKKVSDESKRQETESKQSDSIDVDKEKVINEFLKENNRQDLTTIEDLKVTELRSLAYALEIDLLTKKEIKFANKETLIDTLLKEGVGEFVR</sequence>
<dbReference type="InterPro" id="IPR037233">
    <property type="entry name" value="CcmK-like_sf"/>
</dbReference>
<evidence type="ECO:0000256" key="3">
    <source>
        <dbReference type="PROSITE-ProRule" id="PRU01278"/>
    </source>
</evidence>
<dbReference type="InterPro" id="IPR050575">
    <property type="entry name" value="BMC_shell"/>
</dbReference>
<reference evidence="5 6" key="1">
    <citation type="submission" date="2017-07" db="EMBL/GenBank/DDBJ databases">
        <title>Streptococcus pluranimalium as cause of bovine abortion.</title>
        <authorList>
            <person name="Rodriguez Campos S."/>
            <person name="Gobeli Brawand S."/>
            <person name="Brodard I."/>
            <person name="Rychener L."/>
            <person name="Perreten V."/>
        </authorList>
    </citation>
    <scope>NUCLEOTIDE SEQUENCE [LARGE SCALE GENOMIC DNA]</scope>
    <source>
        <strain evidence="5 6">14A0014</strain>
    </source>
</reference>
<dbReference type="SMART" id="SM00877">
    <property type="entry name" value="BMC"/>
    <property type="match status" value="1"/>
</dbReference>
<evidence type="ECO:0000256" key="1">
    <source>
        <dbReference type="ARBA" id="ARBA00024322"/>
    </source>
</evidence>
<feature type="domain" description="BMC" evidence="4">
    <location>
        <begin position="5"/>
        <end position="89"/>
    </location>
</feature>
<evidence type="ECO:0000259" key="4">
    <source>
        <dbReference type="PROSITE" id="PS51930"/>
    </source>
</evidence>
<dbReference type="PANTHER" id="PTHR33941">
    <property type="entry name" value="PROPANEDIOL UTILIZATION PROTEIN PDUA"/>
    <property type="match status" value="1"/>
</dbReference>
<dbReference type="CDD" id="cd07045">
    <property type="entry name" value="BMC_CcmK_like"/>
    <property type="match status" value="1"/>
</dbReference>